<dbReference type="Proteomes" id="UP000694551">
    <property type="component" value="Unplaced"/>
</dbReference>
<feature type="region of interest" description="Disordered" evidence="10">
    <location>
        <begin position="35"/>
        <end position="76"/>
    </location>
</feature>
<evidence type="ECO:0000313" key="12">
    <source>
        <dbReference type="Ensembl" id="ENSSOCP00000016130.1"/>
    </source>
</evidence>
<evidence type="ECO:0000256" key="1">
    <source>
        <dbReference type="ARBA" id="ARBA00000900"/>
    </source>
</evidence>
<dbReference type="GO" id="GO:0006513">
    <property type="term" value="P:protein monoubiquitination"/>
    <property type="evidence" value="ECO:0007669"/>
    <property type="project" value="TreeGrafter"/>
</dbReference>
<dbReference type="Pfam" id="PF00097">
    <property type="entry name" value="zf-C3HC4"/>
    <property type="match status" value="1"/>
</dbReference>
<dbReference type="GO" id="GO:0008270">
    <property type="term" value="F:zinc ion binding"/>
    <property type="evidence" value="ECO:0007669"/>
    <property type="project" value="UniProtKB-KW"/>
</dbReference>
<organism evidence="12 13">
    <name type="scientific">Strix occidentalis caurina</name>
    <name type="common">northern spotted owl</name>
    <dbReference type="NCBI Taxonomy" id="311401"/>
    <lineage>
        <taxon>Eukaryota</taxon>
        <taxon>Metazoa</taxon>
        <taxon>Chordata</taxon>
        <taxon>Craniata</taxon>
        <taxon>Vertebrata</taxon>
        <taxon>Euteleostomi</taxon>
        <taxon>Archelosauria</taxon>
        <taxon>Archosauria</taxon>
        <taxon>Dinosauria</taxon>
        <taxon>Saurischia</taxon>
        <taxon>Theropoda</taxon>
        <taxon>Coelurosauria</taxon>
        <taxon>Aves</taxon>
        <taxon>Neognathae</taxon>
        <taxon>Neoaves</taxon>
        <taxon>Telluraves</taxon>
        <taxon>Strigiformes</taxon>
        <taxon>Strigidae</taxon>
        <taxon>Strix</taxon>
    </lineage>
</organism>
<reference evidence="12" key="2">
    <citation type="submission" date="2025-09" db="UniProtKB">
        <authorList>
            <consortium name="Ensembl"/>
        </authorList>
    </citation>
    <scope>IDENTIFICATION</scope>
</reference>
<name>A0A8D0KXL6_STROC</name>
<dbReference type="InterPro" id="IPR017907">
    <property type="entry name" value="Znf_RING_CS"/>
</dbReference>
<evidence type="ECO:0000313" key="13">
    <source>
        <dbReference type="Proteomes" id="UP000694551"/>
    </source>
</evidence>
<keyword evidence="8" id="KW-0804">Transcription</keyword>
<feature type="region of interest" description="Disordered" evidence="10">
    <location>
        <begin position="142"/>
        <end position="166"/>
    </location>
</feature>
<comment type="catalytic activity">
    <reaction evidence="1">
        <text>S-ubiquitinyl-[E2 ubiquitin-conjugating enzyme]-L-cysteine + [acceptor protein]-L-lysine = [E2 ubiquitin-conjugating enzyme]-L-cysteine + N(6)-ubiquitinyl-[acceptor protein]-L-lysine.</text>
        <dbReference type="EC" id="2.3.2.27"/>
    </reaction>
</comment>
<sequence>CASAFDGGELCEGASPRGGRRGLVSRRVSFARGLGISSSPRRDSEGPGPVSILQRVTPARGSSSSSSALPSLPQQANMAEESEWSCPICGETQDGAAYAKPCLHQFCLGCIVRWAKRKASCPLCGTLQPTSGHADDDARVARSRQNQGRASSWGACQPPRGLGGAC</sequence>
<evidence type="ECO:0000256" key="3">
    <source>
        <dbReference type="ARBA" id="ARBA00022679"/>
    </source>
</evidence>
<dbReference type="GO" id="GO:0061630">
    <property type="term" value="F:ubiquitin protein ligase activity"/>
    <property type="evidence" value="ECO:0007669"/>
    <property type="project" value="UniProtKB-EC"/>
</dbReference>
<keyword evidence="5 9" id="KW-0863">Zinc-finger</keyword>
<proteinExistence type="predicted"/>
<dbReference type="Gene3D" id="3.30.40.10">
    <property type="entry name" value="Zinc/RING finger domain, C3HC4 (zinc finger)"/>
    <property type="match status" value="1"/>
</dbReference>
<dbReference type="PANTHER" id="PTHR46077">
    <property type="entry name" value="E3 UBIQUITIN-PROTEIN LIGASE TOPORS"/>
    <property type="match status" value="1"/>
</dbReference>
<evidence type="ECO:0000259" key="11">
    <source>
        <dbReference type="PROSITE" id="PS50089"/>
    </source>
</evidence>
<keyword evidence="6" id="KW-0862">Zinc</keyword>
<dbReference type="SMART" id="SM00184">
    <property type="entry name" value="RING"/>
    <property type="match status" value="1"/>
</dbReference>
<keyword evidence="3" id="KW-0808">Transferase</keyword>
<keyword evidence="13" id="KW-1185">Reference proteome</keyword>
<dbReference type="AlphaFoldDB" id="A0A8D0KXL6"/>
<dbReference type="Ensembl" id="ENSSOCT00000016543.1">
    <property type="protein sequence ID" value="ENSSOCP00000016130.1"/>
    <property type="gene ID" value="ENSSOCG00000012125.1"/>
</dbReference>
<evidence type="ECO:0000256" key="9">
    <source>
        <dbReference type="PROSITE-ProRule" id="PRU00175"/>
    </source>
</evidence>
<dbReference type="EC" id="2.3.2.27" evidence="2"/>
<evidence type="ECO:0000256" key="10">
    <source>
        <dbReference type="SAM" id="MobiDB-lite"/>
    </source>
</evidence>
<dbReference type="PROSITE" id="PS50089">
    <property type="entry name" value="ZF_RING_2"/>
    <property type="match status" value="1"/>
</dbReference>
<keyword evidence="4" id="KW-0479">Metal-binding</keyword>
<accession>A0A8D0KXL6</accession>
<feature type="domain" description="RING-type" evidence="11">
    <location>
        <begin position="86"/>
        <end position="124"/>
    </location>
</feature>
<protein>
    <recommendedName>
        <fullName evidence="2">RING-type E3 ubiquitin transferase</fullName>
        <ecNumber evidence="2">2.3.2.27</ecNumber>
    </recommendedName>
</protein>
<reference evidence="12" key="1">
    <citation type="submission" date="2025-08" db="UniProtKB">
        <authorList>
            <consortium name="Ensembl"/>
        </authorList>
    </citation>
    <scope>IDENTIFICATION</scope>
</reference>
<dbReference type="InterPro" id="IPR001841">
    <property type="entry name" value="Znf_RING"/>
</dbReference>
<feature type="compositionally biased region" description="Low complexity" evidence="10">
    <location>
        <begin position="62"/>
        <end position="76"/>
    </location>
</feature>
<evidence type="ECO:0000256" key="7">
    <source>
        <dbReference type="ARBA" id="ARBA00023015"/>
    </source>
</evidence>
<evidence type="ECO:0000256" key="2">
    <source>
        <dbReference type="ARBA" id="ARBA00012483"/>
    </source>
</evidence>
<dbReference type="PROSITE" id="PS00518">
    <property type="entry name" value="ZF_RING_1"/>
    <property type="match status" value="1"/>
</dbReference>
<evidence type="ECO:0000256" key="8">
    <source>
        <dbReference type="ARBA" id="ARBA00023163"/>
    </source>
</evidence>
<dbReference type="PANTHER" id="PTHR46077:SF1">
    <property type="entry name" value="TOP1 BINDING ARGININE_SERINE RICH PROTEIN, E3 UBIQUITIN LIGASE"/>
    <property type="match status" value="1"/>
</dbReference>
<dbReference type="SUPFAM" id="SSF57850">
    <property type="entry name" value="RING/U-box"/>
    <property type="match status" value="1"/>
</dbReference>
<evidence type="ECO:0000256" key="5">
    <source>
        <dbReference type="ARBA" id="ARBA00022771"/>
    </source>
</evidence>
<dbReference type="GO" id="GO:0000209">
    <property type="term" value="P:protein polyubiquitination"/>
    <property type="evidence" value="ECO:0007669"/>
    <property type="project" value="TreeGrafter"/>
</dbReference>
<evidence type="ECO:0000256" key="6">
    <source>
        <dbReference type="ARBA" id="ARBA00022833"/>
    </source>
</evidence>
<keyword evidence="7" id="KW-0805">Transcription regulation</keyword>
<evidence type="ECO:0000256" key="4">
    <source>
        <dbReference type="ARBA" id="ARBA00022723"/>
    </source>
</evidence>
<dbReference type="InterPro" id="IPR018957">
    <property type="entry name" value="Znf_C3HC4_RING-type"/>
</dbReference>
<dbReference type="InterPro" id="IPR013083">
    <property type="entry name" value="Znf_RING/FYVE/PHD"/>
</dbReference>